<dbReference type="InterPro" id="IPR013786">
    <property type="entry name" value="AcylCoA_DH/ox_N"/>
</dbReference>
<reference evidence="9 10" key="1">
    <citation type="submission" date="2019-10" db="EMBL/GenBank/DDBJ databases">
        <title>Whole genome shotgun sequence of Acrocarpospora pleiomorpha NBRC 16267.</title>
        <authorList>
            <person name="Ichikawa N."/>
            <person name="Kimura A."/>
            <person name="Kitahashi Y."/>
            <person name="Komaki H."/>
            <person name="Oguchi A."/>
        </authorList>
    </citation>
    <scope>NUCLEOTIDE SEQUENCE [LARGE SCALE GENOMIC DNA]</scope>
    <source>
        <strain evidence="9 10">NBRC 16267</strain>
    </source>
</reference>
<dbReference type="InterPro" id="IPR009100">
    <property type="entry name" value="AcylCoA_DH/oxidase_NM_dom_sf"/>
</dbReference>
<dbReference type="Pfam" id="PF00441">
    <property type="entry name" value="Acyl-CoA_dh_1"/>
    <property type="match status" value="1"/>
</dbReference>
<dbReference type="PANTHER" id="PTHR43884">
    <property type="entry name" value="ACYL-COA DEHYDROGENASE"/>
    <property type="match status" value="1"/>
</dbReference>
<comment type="caution">
    <text evidence="9">The sequence shown here is derived from an EMBL/GenBank/DDBJ whole genome shotgun (WGS) entry which is preliminary data.</text>
</comment>
<dbReference type="RefSeq" id="WP_155348758.1">
    <property type="nucleotide sequence ID" value="NZ_BAAAHM010000016.1"/>
</dbReference>
<evidence type="ECO:0000313" key="9">
    <source>
        <dbReference type="EMBL" id="GES23892.1"/>
    </source>
</evidence>
<proteinExistence type="inferred from homology"/>
<dbReference type="OrthoDB" id="2564795at2"/>
<evidence type="ECO:0000313" key="10">
    <source>
        <dbReference type="Proteomes" id="UP000377595"/>
    </source>
</evidence>
<comment type="cofactor">
    <cofactor evidence="1 5">
        <name>FAD</name>
        <dbReference type="ChEBI" id="CHEBI:57692"/>
    </cofactor>
</comment>
<evidence type="ECO:0000259" key="7">
    <source>
        <dbReference type="Pfam" id="PF02770"/>
    </source>
</evidence>
<feature type="domain" description="Acyl-CoA oxidase/dehydrogenase middle" evidence="7">
    <location>
        <begin position="127"/>
        <end position="214"/>
    </location>
</feature>
<dbReference type="SUPFAM" id="SSF56645">
    <property type="entry name" value="Acyl-CoA dehydrogenase NM domain-like"/>
    <property type="match status" value="1"/>
</dbReference>
<name>A0A5M3XS65_9ACTN</name>
<protein>
    <submittedName>
        <fullName evidence="9">Acyl-CoA dehydrogenase</fullName>
    </submittedName>
</protein>
<dbReference type="PANTHER" id="PTHR43884:SF19">
    <property type="entry name" value="ACYL-COA DEHYDROGENASE FADE4-RELATED"/>
    <property type="match status" value="1"/>
</dbReference>
<keyword evidence="5" id="KW-0560">Oxidoreductase</keyword>
<keyword evidence="4 5" id="KW-0274">FAD</keyword>
<dbReference type="Pfam" id="PF02770">
    <property type="entry name" value="Acyl-CoA_dh_M"/>
    <property type="match status" value="1"/>
</dbReference>
<feature type="domain" description="Acyl-CoA dehydrogenase/oxidase C-terminal" evidence="6">
    <location>
        <begin position="226"/>
        <end position="375"/>
    </location>
</feature>
<keyword evidence="10" id="KW-1185">Reference proteome</keyword>
<evidence type="ECO:0000259" key="6">
    <source>
        <dbReference type="Pfam" id="PF00441"/>
    </source>
</evidence>
<organism evidence="9 10">
    <name type="scientific">Acrocarpospora pleiomorpha</name>
    <dbReference type="NCBI Taxonomy" id="90975"/>
    <lineage>
        <taxon>Bacteria</taxon>
        <taxon>Bacillati</taxon>
        <taxon>Actinomycetota</taxon>
        <taxon>Actinomycetes</taxon>
        <taxon>Streptosporangiales</taxon>
        <taxon>Streptosporangiaceae</taxon>
        <taxon>Acrocarpospora</taxon>
    </lineage>
</organism>
<evidence type="ECO:0000256" key="2">
    <source>
        <dbReference type="ARBA" id="ARBA00009347"/>
    </source>
</evidence>
<dbReference type="SUPFAM" id="SSF47203">
    <property type="entry name" value="Acyl-CoA dehydrogenase C-terminal domain-like"/>
    <property type="match status" value="1"/>
</dbReference>
<accession>A0A5M3XS65</accession>
<dbReference type="Proteomes" id="UP000377595">
    <property type="component" value="Unassembled WGS sequence"/>
</dbReference>
<dbReference type="PIRSF" id="PIRSF016578">
    <property type="entry name" value="HsaA"/>
    <property type="match status" value="1"/>
</dbReference>
<comment type="similarity">
    <text evidence="2 5">Belongs to the acyl-CoA dehydrogenase family.</text>
</comment>
<dbReference type="InterPro" id="IPR046373">
    <property type="entry name" value="Acyl-CoA_Oxase/DH_mid-dom_sf"/>
</dbReference>
<evidence type="ECO:0000256" key="1">
    <source>
        <dbReference type="ARBA" id="ARBA00001974"/>
    </source>
</evidence>
<feature type="domain" description="Acyl-CoA dehydrogenase/oxidase N-terminal" evidence="8">
    <location>
        <begin position="20"/>
        <end position="121"/>
    </location>
</feature>
<dbReference type="Gene3D" id="1.20.140.10">
    <property type="entry name" value="Butyryl-CoA Dehydrogenase, subunit A, domain 3"/>
    <property type="match status" value="1"/>
</dbReference>
<dbReference type="EMBL" id="BLAF01000046">
    <property type="protein sequence ID" value="GES23892.1"/>
    <property type="molecule type" value="Genomic_DNA"/>
</dbReference>
<dbReference type="InterPro" id="IPR009075">
    <property type="entry name" value="AcylCo_DH/oxidase_C"/>
</dbReference>
<dbReference type="GO" id="GO:0050660">
    <property type="term" value="F:flavin adenine dinucleotide binding"/>
    <property type="evidence" value="ECO:0007669"/>
    <property type="project" value="InterPro"/>
</dbReference>
<dbReference type="Gene3D" id="2.40.110.10">
    <property type="entry name" value="Butyryl-CoA Dehydrogenase, subunit A, domain 2"/>
    <property type="match status" value="1"/>
</dbReference>
<dbReference type="Pfam" id="PF02771">
    <property type="entry name" value="Acyl-CoA_dh_N"/>
    <property type="match status" value="1"/>
</dbReference>
<evidence type="ECO:0000256" key="3">
    <source>
        <dbReference type="ARBA" id="ARBA00022630"/>
    </source>
</evidence>
<dbReference type="GO" id="GO:0005886">
    <property type="term" value="C:plasma membrane"/>
    <property type="evidence" value="ECO:0007669"/>
    <property type="project" value="TreeGrafter"/>
</dbReference>
<dbReference type="InterPro" id="IPR037069">
    <property type="entry name" value="AcylCoA_DH/ox_N_sf"/>
</dbReference>
<dbReference type="AlphaFoldDB" id="A0A5M3XS65"/>
<dbReference type="Gene3D" id="1.10.540.10">
    <property type="entry name" value="Acyl-CoA dehydrogenase/oxidase, N-terminal domain"/>
    <property type="match status" value="1"/>
</dbReference>
<evidence type="ECO:0000259" key="8">
    <source>
        <dbReference type="Pfam" id="PF02771"/>
    </source>
</evidence>
<sequence length="384" mass="41250">MYPLLSTDETTDLARWTEESQRELAAFASQHRAELDAANAAGRFPRDLYLEFGRRGYLAPFVPKEYGGLGGGIAEYAVIAEEVGRHGLVSGQIAAQGERWLLDWGTSEQKDEWLAAISSGEKIFSESISEKNAGSSFKTMKATATRAGSDWIINAQKTHVNMGADSDVTLVYAIAEEGLTSFLVDASLPGVERRQTDPVGLRLVPTADMSFIDVRIPASAILGEPGGGLQTFLSTFNVSRLGNASELIGLGRRAMAHAVEYAKQRIVGESVVTSFQGIQWMIADAWQALAAASLARDNAVLTYERTGSVALETSLAKRLAIDAAELASTSAYSIVGGHGLYFDQPYTAILNDIKVLKVAGGSSEILRNYIATRVLKHNALEGIA</sequence>
<dbReference type="InterPro" id="IPR036250">
    <property type="entry name" value="AcylCo_DH-like_C"/>
</dbReference>
<dbReference type="InterPro" id="IPR006091">
    <property type="entry name" value="Acyl-CoA_Oxase/DH_mid-dom"/>
</dbReference>
<keyword evidence="3 5" id="KW-0285">Flavoprotein</keyword>
<evidence type="ECO:0000256" key="4">
    <source>
        <dbReference type="ARBA" id="ARBA00022827"/>
    </source>
</evidence>
<gene>
    <name evidence="9" type="ORF">Aple_067910</name>
</gene>
<dbReference type="GO" id="GO:0003995">
    <property type="term" value="F:acyl-CoA dehydrogenase activity"/>
    <property type="evidence" value="ECO:0007669"/>
    <property type="project" value="TreeGrafter"/>
</dbReference>
<evidence type="ECO:0000256" key="5">
    <source>
        <dbReference type="RuleBase" id="RU362125"/>
    </source>
</evidence>